<protein>
    <submittedName>
        <fullName evidence="1">HDC13868</fullName>
    </submittedName>
</protein>
<dbReference type="EMBL" id="BK002556">
    <property type="protein sequence ID" value="DAA04062.1"/>
    <property type="molecule type" value="Genomic_DNA"/>
</dbReference>
<accession>Q6IK10</accession>
<organism evidence="1">
    <name type="scientific">Drosophila melanogaster</name>
    <name type="common">Fruit fly</name>
    <dbReference type="NCBI Taxonomy" id="7227"/>
    <lineage>
        <taxon>Eukaryota</taxon>
        <taxon>Metazoa</taxon>
        <taxon>Ecdysozoa</taxon>
        <taxon>Arthropoda</taxon>
        <taxon>Hexapoda</taxon>
        <taxon>Insecta</taxon>
        <taxon>Pterygota</taxon>
        <taxon>Neoptera</taxon>
        <taxon>Endopterygota</taxon>
        <taxon>Diptera</taxon>
        <taxon>Brachycera</taxon>
        <taxon>Muscomorpha</taxon>
        <taxon>Ephydroidea</taxon>
        <taxon>Drosophilidae</taxon>
        <taxon>Drosophila</taxon>
        <taxon>Sophophora</taxon>
    </lineage>
</organism>
<evidence type="ECO:0000313" key="1">
    <source>
        <dbReference type="EMBL" id="DAA04062.1"/>
    </source>
</evidence>
<proteinExistence type="predicted"/>
<gene>
    <name evidence="1" type="ORF">HDC13868</name>
</gene>
<dbReference type="AlphaFoldDB" id="Q6IK10"/>
<reference evidence="1" key="1">
    <citation type="journal article" date="2003" name="Genome Biol.">
        <title>An integrated gene annotation and transcriptional profiling approach towards the full gene content of the Drosophila genome.</title>
        <authorList>
            <person name="Hild M."/>
            <person name="Beckmann B."/>
            <person name="Haas S.A."/>
            <person name="Koch B."/>
            <person name="Solovyev V."/>
            <person name="Busold C."/>
            <person name="Fellenberg K."/>
            <person name="Boutros M."/>
            <person name="Vingron M."/>
            <person name="Sauer F."/>
            <person name="Hoheisel J.D."/>
            <person name="Paro R."/>
        </authorList>
    </citation>
    <scope>NUCLEOTIDE SEQUENCE</scope>
</reference>
<name>Q6IK10_DROME</name>
<sequence length="117" mass="13798">MATQLMDTPHPYPYTRRPDWRKIEDAALIEEEKEAGNPKMKPEKSSRWELQQSHLLRIFLCRSLSPELQTLPLPLLQSTPPGTPGPSHLHRIRECKLGEMNCERVLWGSEMWRQRKR</sequence>